<dbReference type="EMBL" id="UOFI01000056">
    <property type="protein sequence ID" value="VAW64595.1"/>
    <property type="molecule type" value="Genomic_DNA"/>
</dbReference>
<dbReference type="Pfam" id="PF00905">
    <property type="entry name" value="Transpeptidase"/>
    <property type="match status" value="1"/>
</dbReference>
<dbReference type="Pfam" id="PF06832">
    <property type="entry name" value="BiPBP_C"/>
    <property type="match status" value="1"/>
</dbReference>
<dbReference type="SUPFAM" id="SSF56601">
    <property type="entry name" value="beta-lactamase/transpeptidase-like"/>
    <property type="match status" value="1"/>
</dbReference>
<dbReference type="GO" id="GO:0008658">
    <property type="term" value="F:penicillin binding"/>
    <property type="evidence" value="ECO:0007669"/>
    <property type="project" value="InterPro"/>
</dbReference>
<dbReference type="InterPro" id="IPR036950">
    <property type="entry name" value="PBP_transglycosylase"/>
</dbReference>
<keyword evidence="3 12" id="KW-0328">Glycosyltransferase</keyword>
<comment type="catalytic activity">
    <reaction evidence="8">
        <text>[GlcNAc-(1-&gt;4)-Mur2Ac(oyl-L-Ala-gamma-D-Glu-L-Lys-D-Ala-D-Ala)](n)-di-trans,octa-cis-undecaprenyl diphosphate + beta-D-GlcNAc-(1-&gt;4)-Mur2Ac(oyl-L-Ala-gamma-D-Glu-L-Lys-D-Ala-D-Ala)-di-trans,octa-cis-undecaprenyl diphosphate = [GlcNAc-(1-&gt;4)-Mur2Ac(oyl-L-Ala-gamma-D-Glu-L-Lys-D-Ala-D-Ala)](n+1)-di-trans,octa-cis-undecaprenyl diphosphate + di-trans,octa-cis-undecaprenyl diphosphate + H(+)</text>
        <dbReference type="Rhea" id="RHEA:23708"/>
        <dbReference type="Rhea" id="RHEA-COMP:9602"/>
        <dbReference type="Rhea" id="RHEA-COMP:9603"/>
        <dbReference type="ChEBI" id="CHEBI:15378"/>
        <dbReference type="ChEBI" id="CHEBI:58405"/>
        <dbReference type="ChEBI" id="CHEBI:60033"/>
        <dbReference type="ChEBI" id="CHEBI:78435"/>
        <dbReference type="EC" id="2.4.99.28"/>
    </reaction>
</comment>
<dbReference type="InterPro" id="IPR001460">
    <property type="entry name" value="PCN-bd_Tpept"/>
</dbReference>
<evidence type="ECO:0000256" key="3">
    <source>
        <dbReference type="ARBA" id="ARBA00022676"/>
    </source>
</evidence>
<feature type="domain" description="Penicillin-binding C-terminal" evidence="11">
    <location>
        <begin position="704"/>
        <end position="791"/>
    </location>
</feature>
<dbReference type="GO" id="GO:0008955">
    <property type="term" value="F:peptidoglycan glycosyltransferase activity"/>
    <property type="evidence" value="ECO:0007669"/>
    <property type="project" value="UniProtKB-EC"/>
</dbReference>
<reference evidence="12" key="1">
    <citation type="submission" date="2018-06" db="EMBL/GenBank/DDBJ databases">
        <authorList>
            <person name="Zhirakovskaya E."/>
        </authorList>
    </citation>
    <scope>NUCLEOTIDE SEQUENCE</scope>
</reference>
<dbReference type="GO" id="GO:0006508">
    <property type="term" value="P:proteolysis"/>
    <property type="evidence" value="ECO:0007669"/>
    <property type="project" value="UniProtKB-KW"/>
</dbReference>
<dbReference type="Gene3D" id="3.40.710.10">
    <property type="entry name" value="DD-peptidase/beta-lactamase superfamily"/>
    <property type="match status" value="1"/>
</dbReference>
<keyword evidence="4 12" id="KW-0808">Transferase</keyword>
<dbReference type="InterPro" id="IPR012338">
    <property type="entry name" value="Beta-lactam/transpept-like"/>
</dbReference>
<dbReference type="AlphaFoldDB" id="A0A3B0X8H7"/>
<sequence length="797" mass="89666">MKKITLIILSVLFVCFLIYCFIPKAELKTFTDYSTAIFDAKGKLLRITLAQDDRYRLYESIANISPQLISATLLYEDQSYYSHSGVDYLALLRAFWTTYILNQRRIGASTITMQLARLRWNIPSHTLSGKFHQILRAIQLTRHYSKDEILEMYLNLAPYGRNIEGVAAASLIYFNKKPSELSLPEALTLAVIPQNPNKRNPTTFKGYDYLLQARANLWQRWLEYYPQDIDRQVYFDMPLNVRSPNDLPFTAPHFVNHIKQKLSRWESGYIYTTLDSQLQKIIEGIARRYIASKSRKGINNTAAVLIDYRTMELKAMLGSVDFYNNSIQGQVNGALAKRSPGSTLKPFVYALAFDEGLIHPMSLMKDARRRFAGFTPENYDRRFLGPVLAKDALIKSRNVPAVYLQSRLQKKSLYDFLKQANVKNLKAENFYGLALSLGGVELSMIELTGLYAGLANHGVFQEVNLFQNIADQSQYVSKNKKQLMSAEAGFMVLDILKNNPQPGTVSGIEYSHFKNDVAWKTGTSWAYRDAWAIGVSGPYVLAVWVGNFNGKGNTAFIGRSAAGPLLFSIFNAILPATAGNATLSAAGNFTANTAWKIEELISDGDYNLKKVEVCRTTGDLISPYCPQSTQSWFIPGVSPIKVSNIYRQIPIEKKSGLRACWHQPGKTQMRVFEFWPSDFLQIFQQAGISLKTPPGYLKACDLDQKSSSGILPVITSPQTSIEYVIESDEAAKNQIPFMATVDPDVEKLYWFVNGKYEGASEKGEAFIWQAGNGRFKVRVVDDAGRAASSVVKVLMLH</sequence>
<evidence type="ECO:0000256" key="1">
    <source>
        <dbReference type="ARBA" id="ARBA00022645"/>
    </source>
</evidence>
<evidence type="ECO:0000256" key="7">
    <source>
        <dbReference type="ARBA" id="ARBA00044770"/>
    </source>
</evidence>
<evidence type="ECO:0000256" key="6">
    <source>
        <dbReference type="ARBA" id="ARBA00023268"/>
    </source>
</evidence>
<evidence type="ECO:0000256" key="5">
    <source>
        <dbReference type="ARBA" id="ARBA00022801"/>
    </source>
</evidence>
<keyword evidence="2" id="KW-0645">Protease</keyword>
<accession>A0A3B0X8H7</accession>
<evidence type="ECO:0000256" key="8">
    <source>
        <dbReference type="ARBA" id="ARBA00049902"/>
    </source>
</evidence>
<keyword evidence="6" id="KW-0511">Multifunctional enzyme</keyword>
<dbReference type="InterPro" id="IPR009647">
    <property type="entry name" value="PBP_C"/>
</dbReference>
<dbReference type="SUPFAM" id="SSF53955">
    <property type="entry name" value="Lysozyme-like"/>
    <property type="match status" value="1"/>
</dbReference>
<evidence type="ECO:0000259" key="11">
    <source>
        <dbReference type="Pfam" id="PF06832"/>
    </source>
</evidence>
<dbReference type="InterPro" id="IPR023346">
    <property type="entry name" value="Lysozyme-like_dom_sf"/>
</dbReference>
<name>A0A3B0X8H7_9ZZZZ</name>
<protein>
    <recommendedName>
        <fullName evidence="7">peptidoglycan glycosyltransferase</fullName>
        <ecNumber evidence="7">2.4.99.28</ecNumber>
    </recommendedName>
</protein>
<dbReference type="InterPro" id="IPR001264">
    <property type="entry name" value="Glyco_trans_51"/>
</dbReference>
<dbReference type="GO" id="GO:0004180">
    <property type="term" value="F:carboxypeptidase activity"/>
    <property type="evidence" value="ECO:0007669"/>
    <property type="project" value="UniProtKB-KW"/>
</dbReference>
<dbReference type="PANTHER" id="PTHR32282:SF15">
    <property type="entry name" value="PENICILLIN-BINDING PROTEIN 1C"/>
    <property type="match status" value="1"/>
</dbReference>
<dbReference type="Gene3D" id="1.10.3810.10">
    <property type="entry name" value="Biosynthetic peptidoglycan transglycosylase-like"/>
    <property type="match status" value="1"/>
</dbReference>
<gene>
    <name evidence="12" type="ORF">MNBD_GAMMA09-956</name>
</gene>
<feature type="domain" description="Penicillin-binding protein transpeptidase" evidence="9">
    <location>
        <begin position="302"/>
        <end position="527"/>
    </location>
</feature>
<dbReference type="NCBIfam" id="TIGR02073">
    <property type="entry name" value="PBP_1c"/>
    <property type="match status" value="1"/>
</dbReference>
<feature type="domain" description="Glycosyl transferase family 51" evidence="10">
    <location>
        <begin position="51"/>
        <end position="203"/>
    </location>
</feature>
<evidence type="ECO:0000259" key="10">
    <source>
        <dbReference type="Pfam" id="PF00912"/>
    </source>
</evidence>
<proteinExistence type="predicted"/>
<dbReference type="PANTHER" id="PTHR32282">
    <property type="entry name" value="BINDING PROTEIN TRANSPEPTIDASE, PUTATIVE-RELATED"/>
    <property type="match status" value="1"/>
</dbReference>
<dbReference type="GO" id="GO:0030288">
    <property type="term" value="C:outer membrane-bounded periplasmic space"/>
    <property type="evidence" value="ECO:0007669"/>
    <property type="project" value="TreeGrafter"/>
</dbReference>
<evidence type="ECO:0000313" key="12">
    <source>
        <dbReference type="EMBL" id="VAW64595.1"/>
    </source>
</evidence>
<keyword evidence="1" id="KW-0121">Carboxypeptidase</keyword>
<dbReference type="EC" id="2.4.99.28" evidence="7"/>
<keyword evidence="5" id="KW-0378">Hydrolase</keyword>
<dbReference type="InterPro" id="IPR050396">
    <property type="entry name" value="Glycosyltr_51/Transpeptidase"/>
</dbReference>
<dbReference type="GO" id="GO:0009252">
    <property type="term" value="P:peptidoglycan biosynthetic process"/>
    <property type="evidence" value="ECO:0007669"/>
    <property type="project" value="InterPro"/>
</dbReference>
<dbReference type="InterPro" id="IPR011815">
    <property type="entry name" value="PBP_1c"/>
</dbReference>
<evidence type="ECO:0000256" key="2">
    <source>
        <dbReference type="ARBA" id="ARBA00022670"/>
    </source>
</evidence>
<dbReference type="Pfam" id="PF00912">
    <property type="entry name" value="Transgly"/>
    <property type="match status" value="1"/>
</dbReference>
<organism evidence="12">
    <name type="scientific">hydrothermal vent metagenome</name>
    <dbReference type="NCBI Taxonomy" id="652676"/>
    <lineage>
        <taxon>unclassified sequences</taxon>
        <taxon>metagenomes</taxon>
        <taxon>ecological metagenomes</taxon>
    </lineage>
</organism>
<evidence type="ECO:0000256" key="4">
    <source>
        <dbReference type="ARBA" id="ARBA00022679"/>
    </source>
</evidence>
<evidence type="ECO:0000259" key="9">
    <source>
        <dbReference type="Pfam" id="PF00905"/>
    </source>
</evidence>